<dbReference type="InterPro" id="IPR029146">
    <property type="entry name" value="Ten1_animal_plant"/>
</dbReference>
<evidence type="ECO:0000313" key="1">
    <source>
        <dbReference type="EMBL" id="KAF0292958.1"/>
    </source>
</evidence>
<dbReference type="Pfam" id="PF15490">
    <property type="entry name" value="Ten1_2"/>
    <property type="match status" value="1"/>
</dbReference>
<evidence type="ECO:0008006" key="3">
    <source>
        <dbReference type="Google" id="ProtNLM"/>
    </source>
</evidence>
<dbReference type="InterPro" id="IPR012340">
    <property type="entry name" value="NA-bd_OB-fold"/>
</dbReference>
<proteinExistence type="predicted"/>
<dbReference type="AlphaFoldDB" id="A0A6A4VSH9"/>
<name>A0A6A4VSH9_AMPAM</name>
<reference evidence="1 2" key="1">
    <citation type="submission" date="2019-07" db="EMBL/GenBank/DDBJ databases">
        <title>Draft genome assembly of a fouling barnacle, Amphibalanus amphitrite (Darwin, 1854): The first reference genome for Thecostraca.</title>
        <authorList>
            <person name="Kim W."/>
        </authorList>
    </citation>
    <scope>NUCLEOTIDE SEQUENCE [LARGE SCALE GENOMIC DNA]</scope>
    <source>
        <strain evidence="1">SNU_AA5</strain>
        <tissue evidence="1">Soma without cirri and trophi</tissue>
    </source>
</reference>
<comment type="caution">
    <text evidence="1">The sequence shown here is derived from an EMBL/GenBank/DDBJ whole genome shotgun (WGS) entry which is preliminary data.</text>
</comment>
<sequence>MNDSAAHVRTSLEELSCVVTTAGWPSLRLRALGWLRGYQVATNSGYLESVGEPLGPHTVPVDLRLVDSPPANKLVEVFGELQIVDGRPCILAKFFSEADGVDATLYHRATQKLADRYPQIQR</sequence>
<dbReference type="Proteomes" id="UP000440578">
    <property type="component" value="Unassembled WGS sequence"/>
</dbReference>
<keyword evidence="2" id="KW-1185">Reference proteome</keyword>
<dbReference type="Gene3D" id="2.40.50.140">
    <property type="entry name" value="Nucleic acid-binding proteins"/>
    <property type="match status" value="1"/>
</dbReference>
<organism evidence="1 2">
    <name type="scientific">Amphibalanus amphitrite</name>
    <name type="common">Striped barnacle</name>
    <name type="synonym">Balanus amphitrite</name>
    <dbReference type="NCBI Taxonomy" id="1232801"/>
    <lineage>
        <taxon>Eukaryota</taxon>
        <taxon>Metazoa</taxon>
        <taxon>Ecdysozoa</taxon>
        <taxon>Arthropoda</taxon>
        <taxon>Crustacea</taxon>
        <taxon>Multicrustacea</taxon>
        <taxon>Cirripedia</taxon>
        <taxon>Thoracica</taxon>
        <taxon>Thoracicalcarea</taxon>
        <taxon>Balanomorpha</taxon>
        <taxon>Balanoidea</taxon>
        <taxon>Balanidae</taxon>
        <taxon>Amphibalaninae</taxon>
        <taxon>Amphibalanus</taxon>
    </lineage>
</organism>
<dbReference type="GO" id="GO:0003697">
    <property type="term" value="F:single-stranded DNA binding"/>
    <property type="evidence" value="ECO:0007669"/>
    <property type="project" value="InterPro"/>
</dbReference>
<evidence type="ECO:0000313" key="2">
    <source>
        <dbReference type="Proteomes" id="UP000440578"/>
    </source>
</evidence>
<accession>A0A6A4VSH9</accession>
<dbReference type="OrthoDB" id="6387126at2759"/>
<gene>
    <name evidence="1" type="ORF">FJT64_009155</name>
</gene>
<dbReference type="GO" id="GO:1990879">
    <property type="term" value="C:CST complex"/>
    <property type="evidence" value="ECO:0007669"/>
    <property type="project" value="InterPro"/>
</dbReference>
<protein>
    <recommendedName>
        <fullName evidence="3">CST complex subunit TEN1</fullName>
    </recommendedName>
</protein>
<dbReference type="EMBL" id="VIIS01001783">
    <property type="protein sequence ID" value="KAF0292958.1"/>
    <property type="molecule type" value="Genomic_DNA"/>
</dbReference>